<dbReference type="NCBIfam" id="TIGR00710">
    <property type="entry name" value="efflux_Bcr_CflA"/>
    <property type="match status" value="1"/>
</dbReference>
<comment type="subcellular location">
    <subcellularLocation>
        <location evidence="8">Cell inner membrane</location>
        <topology evidence="8">Multi-pass membrane protein</topology>
    </subcellularLocation>
    <subcellularLocation>
        <location evidence="1">Cell membrane</location>
        <topology evidence="1">Multi-pass membrane protein</topology>
    </subcellularLocation>
</comment>
<dbReference type="CDD" id="cd17320">
    <property type="entry name" value="MFS_MdfA_MDR_like"/>
    <property type="match status" value="1"/>
</dbReference>
<feature type="transmembrane region" description="Helical" evidence="8">
    <location>
        <begin position="54"/>
        <end position="77"/>
    </location>
</feature>
<keyword evidence="7 8" id="KW-0472">Membrane</keyword>
<evidence type="ECO:0000313" key="10">
    <source>
        <dbReference type="EMBL" id="QND71698.1"/>
    </source>
</evidence>
<gene>
    <name evidence="10" type="ORF">HB776_11010</name>
</gene>
<feature type="transmembrane region" description="Helical" evidence="8">
    <location>
        <begin position="147"/>
        <end position="173"/>
    </location>
</feature>
<dbReference type="Proteomes" id="UP000515291">
    <property type="component" value="Chromosome"/>
</dbReference>
<dbReference type="InterPro" id="IPR011701">
    <property type="entry name" value="MFS"/>
</dbReference>
<dbReference type="KEGG" id="trb:HB776_11010"/>
<reference evidence="11" key="1">
    <citation type="journal article" date="2020" name="Mol. Plant Microbe">
        <title>Rhizobial microsymbionts of the narrowly endemic Oxytropis species growing in Kamchatka are characterized by significant genetic diversity and possess a set of genes that are associated with T3SS and T6SS secretion systems and can affect the development of symbiosis.</title>
        <authorList>
            <person name="Safronova V."/>
            <person name="Guro P."/>
            <person name="Sazanova A."/>
            <person name="Kuznetsova I."/>
            <person name="Belimov A."/>
            <person name="Yakubov V."/>
            <person name="Chirak E."/>
            <person name="Afonin A."/>
            <person name="Gogolev Y."/>
            <person name="Andronov E."/>
            <person name="Tikhonovich I."/>
        </authorList>
    </citation>
    <scope>NUCLEOTIDE SEQUENCE [LARGE SCALE GENOMIC DNA]</scope>
    <source>
        <strain evidence="11">581</strain>
    </source>
</reference>
<proteinExistence type="inferred from homology"/>
<name>A0A7G6TY66_9BRAD</name>
<dbReference type="SUPFAM" id="SSF103473">
    <property type="entry name" value="MFS general substrate transporter"/>
    <property type="match status" value="1"/>
</dbReference>
<dbReference type="GO" id="GO:1990961">
    <property type="term" value="P:xenobiotic detoxification by transmembrane export across the plasma membrane"/>
    <property type="evidence" value="ECO:0007669"/>
    <property type="project" value="InterPro"/>
</dbReference>
<dbReference type="InterPro" id="IPR020846">
    <property type="entry name" value="MFS_dom"/>
</dbReference>
<dbReference type="InterPro" id="IPR036259">
    <property type="entry name" value="MFS_trans_sf"/>
</dbReference>
<evidence type="ECO:0000256" key="6">
    <source>
        <dbReference type="ARBA" id="ARBA00022989"/>
    </source>
</evidence>
<protein>
    <recommendedName>
        <fullName evidence="8">Bcr/CflA family efflux transporter</fullName>
    </recommendedName>
</protein>
<dbReference type="Pfam" id="PF07690">
    <property type="entry name" value="MFS_1"/>
    <property type="match status" value="1"/>
</dbReference>
<evidence type="ECO:0000256" key="3">
    <source>
        <dbReference type="ARBA" id="ARBA00022448"/>
    </source>
</evidence>
<dbReference type="AlphaFoldDB" id="A0A7G6TY66"/>
<feature type="transmembrane region" description="Helical" evidence="8">
    <location>
        <begin position="379"/>
        <end position="400"/>
    </location>
</feature>
<feature type="transmembrane region" description="Helical" evidence="8">
    <location>
        <begin position="179"/>
        <end position="198"/>
    </location>
</feature>
<dbReference type="EMBL" id="CP050292">
    <property type="protein sequence ID" value="QND71698.1"/>
    <property type="molecule type" value="Genomic_DNA"/>
</dbReference>
<dbReference type="RefSeq" id="WP_244628551.1">
    <property type="nucleotide sequence ID" value="NZ_CP050292.1"/>
</dbReference>
<evidence type="ECO:0000256" key="4">
    <source>
        <dbReference type="ARBA" id="ARBA00022475"/>
    </source>
</evidence>
<dbReference type="PROSITE" id="PS00216">
    <property type="entry name" value="SUGAR_TRANSPORT_1"/>
    <property type="match status" value="1"/>
</dbReference>
<feature type="transmembrane region" description="Helical" evidence="8">
    <location>
        <begin position="319"/>
        <end position="338"/>
    </location>
</feature>
<dbReference type="Gene3D" id="1.20.1720.10">
    <property type="entry name" value="Multidrug resistance protein D"/>
    <property type="match status" value="1"/>
</dbReference>
<feature type="transmembrane region" description="Helical" evidence="8">
    <location>
        <begin position="89"/>
        <end position="108"/>
    </location>
</feature>
<evidence type="ECO:0000259" key="9">
    <source>
        <dbReference type="PROSITE" id="PS50850"/>
    </source>
</evidence>
<dbReference type="PANTHER" id="PTHR23502">
    <property type="entry name" value="MAJOR FACILITATOR SUPERFAMILY"/>
    <property type="match status" value="1"/>
</dbReference>
<evidence type="ECO:0000256" key="1">
    <source>
        <dbReference type="ARBA" id="ARBA00004651"/>
    </source>
</evidence>
<evidence type="ECO:0000256" key="2">
    <source>
        <dbReference type="ARBA" id="ARBA00006236"/>
    </source>
</evidence>
<dbReference type="PANTHER" id="PTHR23502:SF132">
    <property type="entry name" value="POLYAMINE TRANSPORTER 2-RELATED"/>
    <property type="match status" value="1"/>
</dbReference>
<evidence type="ECO:0000313" key="11">
    <source>
        <dbReference type="Proteomes" id="UP000515291"/>
    </source>
</evidence>
<feature type="transmembrane region" description="Helical" evidence="8">
    <location>
        <begin position="114"/>
        <end position="135"/>
    </location>
</feature>
<dbReference type="GO" id="GO:0005886">
    <property type="term" value="C:plasma membrane"/>
    <property type="evidence" value="ECO:0007669"/>
    <property type="project" value="UniProtKB-SubCell"/>
</dbReference>
<feature type="transmembrane region" description="Helical" evidence="8">
    <location>
        <begin position="21"/>
        <end position="42"/>
    </location>
</feature>
<keyword evidence="6 8" id="KW-1133">Transmembrane helix</keyword>
<organism evidence="10 11">
    <name type="scientific">Tardiphaga robiniae</name>
    <dbReference type="NCBI Taxonomy" id="943830"/>
    <lineage>
        <taxon>Bacteria</taxon>
        <taxon>Pseudomonadati</taxon>
        <taxon>Pseudomonadota</taxon>
        <taxon>Alphaproteobacteria</taxon>
        <taxon>Hyphomicrobiales</taxon>
        <taxon>Nitrobacteraceae</taxon>
        <taxon>Tardiphaga</taxon>
    </lineage>
</organism>
<feature type="transmembrane region" description="Helical" evidence="8">
    <location>
        <begin position="350"/>
        <end position="373"/>
    </location>
</feature>
<keyword evidence="4" id="KW-1003">Cell membrane</keyword>
<feature type="transmembrane region" description="Helical" evidence="8">
    <location>
        <begin position="292"/>
        <end position="313"/>
    </location>
</feature>
<evidence type="ECO:0000256" key="5">
    <source>
        <dbReference type="ARBA" id="ARBA00022692"/>
    </source>
</evidence>
<dbReference type="PRINTS" id="PR01036">
    <property type="entry name" value="TCRTETB"/>
</dbReference>
<feature type="transmembrane region" description="Helical" evidence="8">
    <location>
        <begin position="259"/>
        <end position="280"/>
    </location>
</feature>
<evidence type="ECO:0000256" key="7">
    <source>
        <dbReference type="ARBA" id="ARBA00023136"/>
    </source>
</evidence>
<evidence type="ECO:0000256" key="8">
    <source>
        <dbReference type="RuleBase" id="RU365088"/>
    </source>
</evidence>
<dbReference type="GO" id="GO:0042910">
    <property type="term" value="F:xenobiotic transmembrane transporter activity"/>
    <property type="evidence" value="ECO:0007669"/>
    <property type="project" value="InterPro"/>
</dbReference>
<dbReference type="PROSITE" id="PS50850">
    <property type="entry name" value="MFS"/>
    <property type="match status" value="1"/>
</dbReference>
<accession>A0A7G6TY66</accession>
<sequence length="408" mass="42061">MTDRTADAMADTPPQEASSTALQIAVLAGLASMGTLATNILLPSLPQMAVSLQVTTPAVTASITVFLLVFALGQLLVGPISDRYGRRMPVLAGFAVFIIGSIWCGVSTDLPSLLVGRAIQAAGACSTSVLSRAIARDLFSGAALARALTLVMIAQAAAPGFSPLLGGGLDYFFGWRSEFVFVGAFAVLSALSYVQVLGETHNTTRIPLNPLAVSTTYLKLSVNRHFLIPAATVGLIMGGLFSIFSAAPRVLIEGYGFTPIALGLFFAGTVLVVFGSGMLAARLAPRFGLDRAIRYGLLIAFIGSIAVLATAYFHGNVVTFIAATCVFLLGMGVVNPLGTAQALSPFGTHAGAASALLGFWQMMGAAIGVSLSATIVPQAALALGIVLGAACLIAIVLYTMRQQTTAVR</sequence>
<dbReference type="InterPro" id="IPR004812">
    <property type="entry name" value="Efflux_drug-R_Bcr/CmlA"/>
</dbReference>
<keyword evidence="8" id="KW-0997">Cell inner membrane</keyword>
<comment type="similarity">
    <text evidence="2 8">Belongs to the major facilitator superfamily. Bcr/CmlA family.</text>
</comment>
<dbReference type="InterPro" id="IPR005829">
    <property type="entry name" value="Sugar_transporter_CS"/>
</dbReference>
<feature type="domain" description="Major facilitator superfamily (MFS) profile" evidence="9">
    <location>
        <begin position="23"/>
        <end position="406"/>
    </location>
</feature>
<keyword evidence="3 8" id="KW-0813">Transport</keyword>
<feature type="transmembrane region" description="Helical" evidence="8">
    <location>
        <begin position="226"/>
        <end position="247"/>
    </location>
</feature>
<keyword evidence="5 8" id="KW-0812">Transmembrane</keyword>